<evidence type="ECO:0000313" key="7">
    <source>
        <dbReference type="EMBL" id="MCT2117565.1"/>
    </source>
</evidence>
<dbReference type="InterPro" id="IPR036271">
    <property type="entry name" value="Tet_transcr_reg_TetR-rel_C_sf"/>
</dbReference>
<dbReference type="GeneID" id="69642556"/>
<dbReference type="InterPro" id="IPR001647">
    <property type="entry name" value="HTH_TetR"/>
</dbReference>
<dbReference type="PANTHER" id="PTHR47506">
    <property type="entry name" value="TRANSCRIPTIONAL REGULATORY PROTEIN"/>
    <property type="match status" value="1"/>
</dbReference>
<reference evidence="7" key="1">
    <citation type="submission" date="2022-04" db="EMBL/GenBank/DDBJ databases">
        <title>Human microbiome associated bacterial genomes.</title>
        <authorList>
            <person name="Sandstrom S."/>
            <person name="Salamzade R."/>
            <person name="Kalan L.R."/>
        </authorList>
    </citation>
    <scope>NUCLEOTIDE SEQUENCE</scope>
    <source>
        <strain evidence="7">P3-SID1762</strain>
    </source>
</reference>
<gene>
    <name evidence="7" type="ORF">M3D93_07315</name>
</gene>
<sequence>MTDIAARPRRGRPPKIPREHGDTREALLRCGMEVLTTQGMSATGIDAVLKRVGVPKGSFYHYFDSKDAFGFEVLQRYADYFARKLDRWLLEEGPSPLERLTRFVDDAKAGMVRHDFERGCLVGNLGQEVSSLPDGYREALEDVLRDWERRVAACLRLAADADEIPPGSDCDELASFFWVGWEGAILRARLTRDVRPMEVFFAGYLASVRIHPGRA</sequence>
<dbReference type="PROSITE" id="PS50977">
    <property type="entry name" value="HTH_TETR_2"/>
    <property type="match status" value="1"/>
</dbReference>
<dbReference type="PANTHER" id="PTHR47506:SF6">
    <property type="entry name" value="HTH-TYPE TRANSCRIPTIONAL REPRESSOR NEMR"/>
    <property type="match status" value="1"/>
</dbReference>
<dbReference type="SUPFAM" id="SSF48498">
    <property type="entry name" value="Tetracyclin repressor-like, C-terminal domain"/>
    <property type="match status" value="1"/>
</dbReference>
<proteinExistence type="predicted"/>
<dbReference type="Pfam" id="PF16925">
    <property type="entry name" value="TetR_C_13"/>
    <property type="match status" value="1"/>
</dbReference>
<keyword evidence="1" id="KW-0805">Transcription regulation</keyword>
<dbReference type="Gene3D" id="1.10.357.10">
    <property type="entry name" value="Tetracycline Repressor, domain 2"/>
    <property type="match status" value="1"/>
</dbReference>
<evidence type="ECO:0000313" key="8">
    <source>
        <dbReference type="Proteomes" id="UP001206890"/>
    </source>
</evidence>
<evidence type="ECO:0000256" key="2">
    <source>
        <dbReference type="ARBA" id="ARBA00023125"/>
    </source>
</evidence>
<dbReference type="RefSeq" id="WP_076624041.1">
    <property type="nucleotide sequence ID" value="NZ_JALXRO010000028.1"/>
</dbReference>
<organism evidence="7 8">
    <name type="scientific">Dietzia cinnamea</name>
    <dbReference type="NCBI Taxonomy" id="321318"/>
    <lineage>
        <taxon>Bacteria</taxon>
        <taxon>Bacillati</taxon>
        <taxon>Actinomycetota</taxon>
        <taxon>Actinomycetes</taxon>
        <taxon>Mycobacteriales</taxon>
        <taxon>Dietziaceae</taxon>
        <taxon>Dietzia</taxon>
    </lineage>
</organism>
<dbReference type="Pfam" id="PF00440">
    <property type="entry name" value="TetR_N"/>
    <property type="match status" value="1"/>
</dbReference>
<evidence type="ECO:0000256" key="3">
    <source>
        <dbReference type="ARBA" id="ARBA00023163"/>
    </source>
</evidence>
<comment type="caution">
    <text evidence="7">The sequence shown here is derived from an EMBL/GenBank/DDBJ whole genome shotgun (WGS) entry which is preliminary data.</text>
</comment>
<dbReference type="Proteomes" id="UP001206890">
    <property type="component" value="Unassembled WGS sequence"/>
</dbReference>
<feature type="region of interest" description="Disordered" evidence="5">
    <location>
        <begin position="1"/>
        <end position="22"/>
    </location>
</feature>
<dbReference type="SUPFAM" id="SSF46689">
    <property type="entry name" value="Homeodomain-like"/>
    <property type="match status" value="1"/>
</dbReference>
<evidence type="ECO:0000259" key="6">
    <source>
        <dbReference type="PROSITE" id="PS50977"/>
    </source>
</evidence>
<dbReference type="InterPro" id="IPR011075">
    <property type="entry name" value="TetR_C"/>
</dbReference>
<evidence type="ECO:0000256" key="4">
    <source>
        <dbReference type="PROSITE-ProRule" id="PRU00335"/>
    </source>
</evidence>
<feature type="DNA-binding region" description="H-T-H motif" evidence="4">
    <location>
        <begin position="44"/>
        <end position="63"/>
    </location>
</feature>
<dbReference type="InterPro" id="IPR009057">
    <property type="entry name" value="Homeodomain-like_sf"/>
</dbReference>
<keyword evidence="2 4" id="KW-0238">DNA-binding</keyword>
<evidence type="ECO:0000256" key="5">
    <source>
        <dbReference type="SAM" id="MobiDB-lite"/>
    </source>
</evidence>
<dbReference type="EMBL" id="JALXTC010000026">
    <property type="protein sequence ID" value="MCT2117565.1"/>
    <property type="molecule type" value="Genomic_DNA"/>
</dbReference>
<dbReference type="AlphaFoldDB" id="A0AAW5Q7I9"/>
<feature type="domain" description="HTH tetR-type" evidence="6">
    <location>
        <begin position="21"/>
        <end position="81"/>
    </location>
</feature>
<evidence type="ECO:0000256" key="1">
    <source>
        <dbReference type="ARBA" id="ARBA00023015"/>
    </source>
</evidence>
<name>A0AAW5Q7I9_9ACTN</name>
<keyword evidence="3" id="KW-0804">Transcription</keyword>
<dbReference type="GO" id="GO:0003677">
    <property type="term" value="F:DNA binding"/>
    <property type="evidence" value="ECO:0007669"/>
    <property type="project" value="UniProtKB-UniRule"/>
</dbReference>
<protein>
    <submittedName>
        <fullName evidence="7">TetR/AcrR family transcriptional regulator</fullName>
    </submittedName>
</protein>
<accession>A0AAW5Q7I9</accession>